<feature type="compositionally biased region" description="Gly residues" evidence="1">
    <location>
        <begin position="399"/>
        <end position="432"/>
    </location>
</feature>
<accession>A0ABT1IF92</accession>
<feature type="region of interest" description="Disordered" evidence="1">
    <location>
        <begin position="678"/>
        <end position="769"/>
    </location>
</feature>
<comment type="caution">
    <text evidence="2">The sequence shown here is derived from an EMBL/GenBank/DDBJ whole genome shotgun (WGS) entry which is preliminary data.</text>
</comment>
<keyword evidence="3" id="KW-1185">Reference proteome</keyword>
<feature type="compositionally biased region" description="Low complexity" evidence="1">
    <location>
        <begin position="737"/>
        <end position="769"/>
    </location>
</feature>
<feature type="region of interest" description="Disordered" evidence="1">
    <location>
        <begin position="484"/>
        <end position="548"/>
    </location>
</feature>
<organism evidence="2 3">
    <name type="scientific">Actinokineospora diospyrosa</name>
    <dbReference type="NCBI Taxonomy" id="103728"/>
    <lineage>
        <taxon>Bacteria</taxon>
        <taxon>Bacillati</taxon>
        <taxon>Actinomycetota</taxon>
        <taxon>Actinomycetes</taxon>
        <taxon>Pseudonocardiales</taxon>
        <taxon>Pseudonocardiaceae</taxon>
        <taxon>Actinokineospora</taxon>
    </lineage>
</organism>
<feature type="compositionally biased region" description="Low complexity" evidence="1">
    <location>
        <begin position="433"/>
        <end position="442"/>
    </location>
</feature>
<evidence type="ECO:0008006" key="4">
    <source>
        <dbReference type="Google" id="ProtNLM"/>
    </source>
</evidence>
<reference evidence="2 3" key="1">
    <citation type="submission" date="2022-06" db="EMBL/GenBank/DDBJ databases">
        <title>Genomic Encyclopedia of Archaeal and Bacterial Type Strains, Phase II (KMG-II): from individual species to whole genera.</title>
        <authorList>
            <person name="Goeker M."/>
        </authorList>
    </citation>
    <scope>NUCLEOTIDE SEQUENCE [LARGE SCALE GENOMIC DNA]</scope>
    <source>
        <strain evidence="2 3">DSM 44255</strain>
    </source>
</reference>
<sequence length="769" mass="77380">MPDPTIPATGDFSAATFEQILFAVTGLGSDLHALLDNGGGTGESPNTWFTFTPPGSASNSFSYRAWDKYYFGADFNMTAFNAWNTAWNNINDVVYRASTGVAGLMNRPHLDASRTVVNKYLTFLDAQRTSTKTWADSLDSDDSAFKGKAAYAIQVNLRRLNFTFNDLHSQISLDRTPATPAGLEAASTALATFGTAMYNAWQEQATFLLNAPMNTANSFVGNVNQYIKNAGIDVSTKGGTPPYLLDQWGAGDRAKAEQFIKDAFARYSTSGAPAMPTDFGTVTGDLTTANTWLNVNTGISKVAMVAMTKLDTAARTALANLDTAYKRAARGLGDLKTNQPPTIGSPPPDPNTNPNGPNGNTNVPPPPNGNTNVPPPPNGNTNVPPPPNGNTNVPPPTGGPNGGLNLPGGPNGGTNLPGGPNGGLNLPGGPNGGLNEALGPNGQPNGIGGLGDPANGGLNGGNLPGGANGGFVPPVLPPSLRPGGRDIETPNGGTNLPTLPDLDTPADGTIDDDGWSPGQPTTRPPILPNLPGGTTGGSPNGGVNFGPGSLPGTGPVPGLGGGGLGGLDGLGGGGLGAGGLGGSGLDAWGSAGGGAGVGADGSFGAGGGLGADGAFGAGGGAGLGGDSPFGTPSGDGWSDWTGNGADGNNQQGIPGSGDHDQRGGMPFFPPMMGGMGGMGNRGSEEKERERTTWLSEDEKVWGTDTSVGDGVIGRPNAGDPEMDEPLVATHVHHRTTTKTPTTKTPVTKTPTTRPAETQDTTGTSATTSG</sequence>
<name>A0ABT1IF92_9PSEU</name>
<proteinExistence type="predicted"/>
<dbReference type="Proteomes" id="UP001205185">
    <property type="component" value="Unassembled WGS sequence"/>
</dbReference>
<feature type="region of interest" description="Disordered" evidence="1">
    <location>
        <begin position="331"/>
        <end position="466"/>
    </location>
</feature>
<evidence type="ECO:0000313" key="2">
    <source>
        <dbReference type="EMBL" id="MCP2271289.1"/>
    </source>
</evidence>
<protein>
    <recommendedName>
        <fullName evidence="4">PPE family protein</fullName>
    </recommendedName>
</protein>
<evidence type="ECO:0000313" key="3">
    <source>
        <dbReference type="Proteomes" id="UP001205185"/>
    </source>
</evidence>
<evidence type="ECO:0000256" key="1">
    <source>
        <dbReference type="SAM" id="MobiDB-lite"/>
    </source>
</evidence>
<feature type="compositionally biased region" description="Low complexity" evidence="1">
    <location>
        <begin position="352"/>
        <end position="362"/>
    </location>
</feature>
<feature type="region of interest" description="Disordered" evidence="1">
    <location>
        <begin position="623"/>
        <end position="666"/>
    </location>
</feature>
<gene>
    <name evidence="2" type="ORF">LV75_003803</name>
</gene>
<dbReference type="RefSeq" id="WP_253888544.1">
    <property type="nucleotide sequence ID" value="NZ_BAAAVB010000027.1"/>
</dbReference>
<feature type="compositionally biased region" description="Pro residues" evidence="1">
    <location>
        <begin position="363"/>
        <end position="398"/>
    </location>
</feature>
<feature type="compositionally biased region" description="Gly residues" evidence="1">
    <location>
        <begin position="533"/>
        <end position="548"/>
    </location>
</feature>
<dbReference type="EMBL" id="JAMTCO010000009">
    <property type="protein sequence ID" value="MCP2271289.1"/>
    <property type="molecule type" value="Genomic_DNA"/>
</dbReference>
<feature type="compositionally biased region" description="Gly residues" evidence="1">
    <location>
        <begin position="457"/>
        <end position="466"/>
    </location>
</feature>
<feature type="compositionally biased region" description="Basic and acidic residues" evidence="1">
    <location>
        <begin position="682"/>
        <end position="701"/>
    </location>
</feature>